<reference evidence="3" key="1">
    <citation type="submission" date="2013-02" db="EMBL/GenBank/DDBJ databases">
        <authorList>
            <person name="Hughes D."/>
        </authorList>
    </citation>
    <scope>NUCLEOTIDE SEQUENCE</scope>
    <source>
        <strain>Durham</strain>
        <strain evidence="3">NC isolate 2 -- Noor lab</strain>
    </source>
</reference>
<dbReference type="EnsemblMetazoa" id="MESCA001612-RA">
    <property type="protein sequence ID" value="MESCA001612-PA"/>
    <property type="gene ID" value="MESCA001612"/>
</dbReference>
<dbReference type="HOGENOM" id="CLU_2944355_0_0_1"/>
<protein>
    <submittedName>
        <fullName evidence="2">Uncharacterized protein</fullName>
    </submittedName>
</protein>
<dbReference type="EMBL" id="CAQQ02169392">
    <property type="status" value="NOT_ANNOTATED_CDS"/>
    <property type="molecule type" value="Genomic_DNA"/>
</dbReference>
<feature type="transmembrane region" description="Helical" evidence="1">
    <location>
        <begin position="41"/>
        <end position="59"/>
    </location>
</feature>
<keyword evidence="3" id="KW-1185">Reference proteome</keyword>
<reference evidence="2" key="2">
    <citation type="submission" date="2015-06" db="UniProtKB">
        <authorList>
            <consortium name="EnsemblMetazoa"/>
        </authorList>
    </citation>
    <scope>IDENTIFICATION</scope>
</reference>
<dbReference type="AlphaFoldDB" id="T1GE54"/>
<evidence type="ECO:0000313" key="3">
    <source>
        <dbReference type="Proteomes" id="UP000015102"/>
    </source>
</evidence>
<name>T1GE54_MEGSC</name>
<evidence type="ECO:0000256" key="1">
    <source>
        <dbReference type="SAM" id="Phobius"/>
    </source>
</evidence>
<sequence length="60" mass="7116">MAKGWRDAEHDMAVEIWSLKVIAVRIEVNNFSDPNEHCSRWLNHLVFLWSFTSLWMVLVS</sequence>
<accession>T1GE54</accession>
<dbReference type="EMBL" id="CAQQ02169393">
    <property type="status" value="NOT_ANNOTATED_CDS"/>
    <property type="molecule type" value="Genomic_DNA"/>
</dbReference>
<proteinExistence type="predicted"/>
<keyword evidence="1" id="KW-1133">Transmembrane helix</keyword>
<dbReference type="Proteomes" id="UP000015102">
    <property type="component" value="Unassembled WGS sequence"/>
</dbReference>
<organism evidence="2 3">
    <name type="scientific">Megaselia scalaris</name>
    <name type="common">Humpbacked fly</name>
    <name type="synonym">Phora scalaris</name>
    <dbReference type="NCBI Taxonomy" id="36166"/>
    <lineage>
        <taxon>Eukaryota</taxon>
        <taxon>Metazoa</taxon>
        <taxon>Ecdysozoa</taxon>
        <taxon>Arthropoda</taxon>
        <taxon>Hexapoda</taxon>
        <taxon>Insecta</taxon>
        <taxon>Pterygota</taxon>
        <taxon>Neoptera</taxon>
        <taxon>Endopterygota</taxon>
        <taxon>Diptera</taxon>
        <taxon>Brachycera</taxon>
        <taxon>Muscomorpha</taxon>
        <taxon>Platypezoidea</taxon>
        <taxon>Phoridae</taxon>
        <taxon>Megaseliini</taxon>
        <taxon>Megaselia</taxon>
    </lineage>
</organism>
<evidence type="ECO:0000313" key="2">
    <source>
        <dbReference type="EnsemblMetazoa" id="MESCA001612-PA"/>
    </source>
</evidence>
<keyword evidence="1" id="KW-0812">Transmembrane</keyword>
<keyword evidence="1" id="KW-0472">Membrane</keyword>